<keyword evidence="1" id="KW-0812">Transmembrane</keyword>
<keyword evidence="4" id="KW-1185">Reference proteome</keyword>
<protein>
    <submittedName>
        <fullName evidence="3">(pine wood nematode) hypothetical protein</fullName>
    </submittedName>
</protein>
<dbReference type="PANTHER" id="PTHR21523:SF38">
    <property type="entry name" value="MLT-TEN (MLT-10) RELATED"/>
    <property type="match status" value="1"/>
</dbReference>
<dbReference type="InterPro" id="IPR006954">
    <property type="entry name" value="Mlt-10-like"/>
</dbReference>
<dbReference type="AlphaFoldDB" id="A0A7I8WVI6"/>
<proteinExistence type="predicted"/>
<sequence length="713" mass="82773">MAPISGTRMKWRRWKWFRVIIFLLMAVGNDARGADQMFELHPEYIDLFLHRATTVALFEAKARKELRKLSNSEEVIFKECASSAKTVLAMAKCVNRVLDTRDKMNADIVEDIPADNNCDFDHSDGNWVMGLMRTIYRTFGCPNKENEEEKKKKKEFTMKIDIKKANHTTSESLFPKPAQRIIHTLYPARLRYNRTSRLDALRRRVFQFGPHQRTIKFNNPEPEVQGKERSRWERRRPKLDIKRLRKRETSKPQIQNVSKRCEIPKNVALLRNVQSYFDKMNHVIRFTYRMGKSNEKFFKEMNDNVAFQNRPPNGKSPYEEMQKMMQQIEEFDDKGVISILSPKLFNLMPDQQDPESKRYMSPNMLSFQDEGINTDECETLKWLDLLLDFTGGTKMLNGHVQRLGEHMKTVDEILYPRLLETEKMEKHYDKVHSMSSEEQRRQMKKFGYAPLNAKQLEMMYGDKGVLPAYNVDVKSHMEDPDAALEKTIRKLSSLTPEEIAEVERYQKDESTIKVGKMDEKTDMPFRTRRQAPAPPRRPSFFDFRDLDPFAFTQRISNPNILGHYVISPYAFYLQVFSPTLLNMEIINPRAFIATIFSPVVLVLRVLSPSAFRLMLFSPLMLIAWIMVPEAFLAKIFSPKLLDARILSPESFSAIVLSPGAGVMRIASPNAMNVLVLSPSIFTYGLWSGNRYVVQVLSPGLVGVDQHPLLKPEP</sequence>
<evidence type="ECO:0000313" key="4">
    <source>
        <dbReference type="Proteomes" id="UP000659654"/>
    </source>
</evidence>
<evidence type="ECO:0000256" key="2">
    <source>
        <dbReference type="SAM" id="SignalP"/>
    </source>
</evidence>
<dbReference type="EMBL" id="CAJFDI010000004">
    <property type="protein sequence ID" value="CAD5227459.1"/>
    <property type="molecule type" value="Genomic_DNA"/>
</dbReference>
<dbReference type="Proteomes" id="UP000659654">
    <property type="component" value="Unassembled WGS sequence"/>
</dbReference>
<comment type="caution">
    <text evidence="3">The sequence shown here is derived from an EMBL/GenBank/DDBJ whole genome shotgun (WGS) entry which is preliminary data.</text>
</comment>
<dbReference type="PANTHER" id="PTHR21523">
    <property type="match status" value="1"/>
</dbReference>
<feature type="signal peptide" evidence="2">
    <location>
        <begin position="1"/>
        <end position="31"/>
    </location>
</feature>
<name>A0A7I8WVI6_BURXY</name>
<gene>
    <name evidence="3" type="ORF">BXYJ_LOCUS9960</name>
</gene>
<accession>A0A7I8WVI6</accession>
<evidence type="ECO:0000313" key="3">
    <source>
        <dbReference type="EMBL" id="CAD5227459.1"/>
    </source>
</evidence>
<evidence type="ECO:0000256" key="1">
    <source>
        <dbReference type="SAM" id="Phobius"/>
    </source>
</evidence>
<dbReference type="Proteomes" id="UP000582659">
    <property type="component" value="Unassembled WGS sequence"/>
</dbReference>
<keyword evidence="1" id="KW-1133">Transmembrane helix</keyword>
<organism evidence="3 4">
    <name type="scientific">Bursaphelenchus xylophilus</name>
    <name type="common">Pinewood nematode worm</name>
    <name type="synonym">Aphelenchoides xylophilus</name>
    <dbReference type="NCBI Taxonomy" id="6326"/>
    <lineage>
        <taxon>Eukaryota</taxon>
        <taxon>Metazoa</taxon>
        <taxon>Ecdysozoa</taxon>
        <taxon>Nematoda</taxon>
        <taxon>Chromadorea</taxon>
        <taxon>Rhabditida</taxon>
        <taxon>Tylenchina</taxon>
        <taxon>Tylenchomorpha</taxon>
        <taxon>Aphelenchoidea</taxon>
        <taxon>Aphelenchoididae</taxon>
        <taxon>Bursaphelenchus</taxon>
    </lineage>
</organism>
<dbReference type="OrthoDB" id="5857219at2759"/>
<keyword evidence="1" id="KW-0472">Membrane</keyword>
<dbReference type="Pfam" id="PF04870">
    <property type="entry name" value="Moulting_cycle"/>
    <property type="match status" value="1"/>
</dbReference>
<reference evidence="3" key="1">
    <citation type="submission" date="2020-09" db="EMBL/GenBank/DDBJ databases">
        <authorList>
            <person name="Kikuchi T."/>
        </authorList>
    </citation>
    <scope>NUCLEOTIDE SEQUENCE</scope>
    <source>
        <strain evidence="3">Ka4C1</strain>
    </source>
</reference>
<keyword evidence="2" id="KW-0732">Signal</keyword>
<feature type="transmembrane region" description="Helical" evidence="1">
    <location>
        <begin position="613"/>
        <end position="636"/>
    </location>
</feature>
<feature type="chain" id="PRO_5035412481" evidence="2">
    <location>
        <begin position="32"/>
        <end position="713"/>
    </location>
</feature>
<dbReference type="EMBL" id="CAJFCV020000004">
    <property type="protein sequence ID" value="CAG9117744.1"/>
    <property type="molecule type" value="Genomic_DNA"/>
</dbReference>
<feature type="transmembrane region" description="Helical" evidence="1">
    <location>
        <begin position="590"/>
        <end position="607"/>
    </location>
</feature>